<dbReference type="InterPro" id="IPR003599">
    <property type="entry name" value="Ig_sub"/>
</dbReference>
<dbReference type="PANTHER" id="PTHR11640:SF31">
    <property type="entry name" value="IRREGULAR CHIASM C-ROUGHEST PROTEIN-RELATED"/>
    <property type="match status" value="1"/>
</dbReference>
<keyword evidence="4" id="KW-0325">Glycoprotein</keyword>
<dbReference type="GO" id="GO:0005886">
    <property type="term" value="C:plasma membrane"/>
    <property type="evidence" value="ECO:0007669"/>
    <property type="project" value="TreeGrafter"/>
</dbReference>
<dbReference type="InterPro" id="IPR013783">
    <property type="entry name" value="Ig-like_fold"/>
</dbReference>
<feature type="transmembrane region" description="Helical" evidence="7">
    <location>
        <begin position="319"/>
        <end position="337"/>
    </location>
</feature>
<proteinExistence type="predicted"/>
<dbReference type="SUPFAM" id="SSF48726">
    <property type="entry name" value="Immunoglobulin"/>
    <property type="match status" value="2"/>
</dbReference>
<dbReference type="GO" id="GO:0050839">
    <property type="term" value="F:cell adhesion molecule binding"/>
    <property type="evidence" value="ECO:0007669"/>
    <property type="project" value="TreeGrafter"/>
</dbReference>
<dbReference type="Ensembl" id="ENSCMMT00000023062.1">
    <property type="protein sequence ID" value="ENSCMMP00000021043.1"/>
    <property type="gene ID" value="ENSCMMG00000013266.1"/>
</dbReference>
<name>A0A8C3CL22_CAIMO</name>
<evidence type="ECO:0000313" key="9">
    <source>
        <dbReference type="Ensembl" id="ENSCMMP00000021043.1"/>
    </source>
</evidence>
<evidence type="ECO:0000256" key="2">
    <source>
        <dbReference type="ARBA" id="ARBA00023136"/>
    </source>
</evidence>
<dbReference type="InterPro" id="IPR003598">
    <property type="entry name" value="Ig_sub2"/>
</dbReference>
<sequence length="354" mass="37884">MFPTSFTCGRPGSAPPPPSSPSSSSSSSSSFFFFSPSCRASGSSGSPAVRRSTHSGLPSTERPMLKSRASPGGASATRSRSAWPSSAACRHRLGSSEMAQKSSLAVPCAVPVLVVCFLACVATGVELSVNNHAADFTLSTSSGTPISLSCLVQNSSQAEELLWYREDGQVDLKDGNKVNISNICISPATETDNGVTFTCKLMRDQSIKVSVILDVQFPPNVTEDETVNAEEDKDVTLTCNAKSNPQGQATWYKNDTILTLQQDRYQVYQTSEVFQLSITNVAKSDNGTYTCEVKSSLGTGRKNFHLIVEDKKPVFPMEAVIAAVVVVTLTVLFGIVAQKDKIFKCFKKSSETAL</sequence>
<feature type="compositionally biased region" description="Low complexity" evidence="6">
    <location>
        <begin position="21"/>
        <end position="48"/>
    </location>
</feature>
<dbReference type="GO" id="GO:0098609">
    <property type="term" value="P:cell-cell adhesion"/>
    <property type="evidence" value="ECO:0007669"/>
    <property type="project" value="TreeGrafter"/>
</dbReference>
<dbReference type="Gene3D" id="2.60.40.10">
    <property type="entry name" value="Immunoglobulins"/>
    <property type="match status" value="2"/>
</dbReference>
<dbReference type="PROSITE" id="PS50835">
    <property type="entry name" value="IG_LIKE"/>
    <property type="match status" value="2"/>
</dbReference>
<keyword evidence="7" id="KW-0812">Transmembrane</keyword>
<dbReference type="GO" id="GO:0005911">
    <property type="term" value="C:cell-cell junction"/>
    <property type="evidence" value="ECO:0007669"/>
    <property type="project" value="TreeGrafter"/>
</dbReference>
<dbReference type="SMART" id="SM00409">
    <property type="entry name" value="IG"/>
    <property type="match status" value="2"/>
</dbReference>
<evidence type="ECO:0000256" key="7">
    <source>
        <dbReference type="SAM" id="Phobius"/>
    </source>
</evidence>
<dbReference type="Pfam" id="PF07679">
    <property type="entry name" value="I-set"/>
    <property type="match status" value="1"/>
</dbReference>
<evidence type="ECO:0000256" key="6">
    <source>
        <dbReference type="SAM" id="MobiDB-lite"/>
    </source>
</evidence>
<evidence type="ECO:0000256" key="4">
    <source>
        <dbReference type="ARBA" id="ARBA00023180"/>
    </source>
</evidence>
<dbReference type="InterPro" id="IPR007110">
    <property type="entry name" value="Ig-like_dom"/>
</dbReference>
<reference evidence="9" key="1">
    <citation type="submission" date="2018-09" db="EMBL/GenBank/DDBJ databases">
        <title>Common duck and Muscovy duck high density SNP chip.</title>
        <authorList>
            <person name="Vignal A."/>
            <person name="Thebault N."/>
            <person name="Warren W.C."/>
        </authorList>
    </citation>
    <scope>NUCLEOTIDE SEQUENCE [LARGE SCALE GENOMIC DNA]</scope>
</reference>
<dbReference type="CDD" id="cd00096">
    <property type="entry name" value="Ig"/>
    <property type="match status" value="1"/>
</dbReference>
<keyword evidence="5" id="KW-0393">Immunoglobulin domain</keyword>
<evidence type="ECO:0000259" key="8">
    <source>
        <dbReference type="PROSITE" id="PS50835"/>
    </source>
</evidence>
<reference evidence="9" key="2">
    <citation type="submission" date="2025-08" db="UniProtKB">
        <authorList>
            <consortium name="Ensembl"/>
        </authorList>
    </citation>
    <scope>IDENTIFICATION</scope>
</reference>
<accession>A0A8C3CL22</accession>
<evidence type="ECO:0000256" key="1">
    <source>
        <dbReference type="ARBA" id="ARBA00004479"/>
    </source>
</evidence>
<comment type="subcellular location">
    <subcellularLocation>
        <location evidence="1">Membrane</location>
        <topology evidence="1">Single-pass type I membrane protein</topology>
    </subcellularLocation>
</comment>
<dbReference type="AlphaFoldDB" id="A0A8C3CL22"/>
<dbReference type="Proteomes" id="UP000694556">
    <property type="component" value="Chromosome 20"/>
</dbReference>
<feature type="domain" description="Ig-like" evidence="8">
    <location>
        <begin position="111"/>
        <end position="210"/>
    </location>
</feature>
<feature type="region of interest" description="Disordered" evidence="6">
    <location>
        <begin position="1"/>
        <end position="83"/>
    </location>
</feature>
<dbReference type="PANTHER" id="PTHR11640">
    <property type="entry name" value="NEPHRIN"/>
    <property type="match status" value="1"/>
</dbReference>
<dbReference type="InterPro" id="IPR013098">
    <property type="entry name" value="Ig_I-set"/>
</dbReference>
<keyword evidence="10" id="KW-1185">Reference proteome</keyword>
<dbReference type="InterPro" id="IPR051275">
    <property type="entry name" value="Cell_adhesion_signaling"/>
</dbReference>
<keyword evidence="7" id="KW-1133">Transmembrane helix</keyword>
<dbReference type="FunFam" id="2.60.40.10:FF:000032">
    <property type="entry name" value="palladin isoform X1"/>
    <property type="match status" value="1"/>
</dbReference>
<evidence type="ECO:0000256" key="5">
    <source>
        <dbReference type="ARBA" id="ARBA00023319"/>
    </source>
</evidence>
<dbReference type="Pfam" id="PF00047">
    <property type="entry name" value="ig"/>
    <property type="match status" value="1"/>
</dbReference>
<feature type="domain" description="Ig-like" evidence="8">
    <location>
        <begin position="219"/>
        <end position="296"/>
    </location>
</feature>
<keyword evidence="3" id="KW-1015">Disulfide bond</keyword>
<organism evidence="9 10">
    <name type="scientific">Cairina moschata</name>
    <name type="common">Muscovy duck</name>
    <dbReference type="NCBI Taxonomy" id="8855"/>
    <lineage>
        <taxon>Eukaryota</taxon>
        <taxon>Metazoa</taxon>
        <taxon>Chordata</taxon>
        <taxon>Craniata</taxon>
        <taxon>Vertebrata</taxon>
        <taxon>Euteleostomi</taxon>
        <taxon>Archelosauria</taxon>
        <taxon>Archosauria</taxon>
        <taxon>Dinosauria</taxon>
        <taxon>Saurischia</taxon>
        <taxon>Theropoda</taxon>
        <taxon>Coelurosauria</taxon>
        <taxon>Aves</taxon>
        <taxon>Neognathae</taxon>
        <taxon>Galloanserae</taxon>
        <taxon>Anseriformes</taxon>
        <taxon>Anatidae</taxon>
        <taxon>Anatinae</taxon>
        <taxon>Cairina</taxon>
    </lineage>
</organism>
<protein>
    <submittedName>
        <fullName evidence="9">Transmembrane and immunoglobulin domain containing 1</fullName>
    </submittedName>
</protein>
<evidence type="ECO:0000256" key="3">
    <source>
        <dbReference type="ARBA" id="ARBA00023157"/>
    </source>
</evidence>
<dbReference type="SMART" id="SM00408">
    <property type="entry name" value="IGc2"/>
    <property type="match status" value="1"/>
</dbReference>
<evidence type="ECO:0000313" key="10">
    <source>
        <dbReference type="Proteomes" id="UP000694556"/>
    </source>
</evidence>
<dbReference type="InterPro" id="IPR036179">
    <property type="entry name" value="Ig-like_dom_sf"/>
</dbReference>
<keyword evidence="2 7" id="KW-0472">Membrane</keyword>
<dbReference type="InterPro" id="IPR013151">
    <property type="entry name" value="Immunoglobulin_dom"/>
</dbReference>
<reference evidence="9" key="3">
    <citation type="submission" date="2025-09" db="UniProtKB">
        <authorList>
            <consortium name="Ensembl"/>
        </authorList>
    </citation>
    <scope>IDENTIFICATION</scope>
</reference>